<feature type="transmembrane region" description="Helical" evidence="10">
    <location>
        <begin position="991"/>
        <end position="1013"/>
    </location>
</feature>
<feature type="transmembrane region" description="Helical" evidence="10">
    <location>
        <begin position="393"/>
        <end position="411"/>
    </location>
</feature>
<dbReference type="Gene3D" id="1.20.120.1780">
    <property type="entry name" value="UbiA prenyltransferase"/>
    <property type="match status" value="1"/>
</dbReference>
<evidence type="ECO:0000256" key="9">
    <source>
        <dbReference type="PROSITE-ProRule" id="PRU00914"/>
    </source>
</evidence>
<dbReference type="Pfam" id="PF01040">
    <property type="entry name" value="UbiA"/>
    <property type="match status" value="1"/>
</dbReference>
<dbReference type="GO" id="GO:0008757">
    <property type="term" value="F:S-adenosylmethionine-dependent methyltransferase activity"/>
    <property type="evidence" value="ECO:0007669"/>
    <property type="project" value="InterPro"/>
</dbReference>
<name>A0A9P1CY51_9DINO</name>
<dbReference type="NCBIfam" id="NF009525">
    <property type="entry name" value="PRK12887.1"/>
    <property type="match status" value="1"/>
</dbReference>
<comment type="similarity">
    <text evidence="9">Belongs to the class I-like SAM-binding methyltransferase superfamily. gTMT family.</text>
</comment>
<feature type="transmembrane region" description="Helical" evidence="10">
    <location>
        <begin position="1058"/>
        <end position="1076"/>
    </location>
</feature>
<dbReference type="GO" id="GO:0032259">
    <property type="term" value="P:methylation"/>
    <property type="evidence" value="ECO:0007669"/>
    <property type="project" value="UniProtKB-UniRule"/>
</dbReference>
<comment type="subcellular location">
    <subcellularLocation>
        <location evidence="1">Membrane</location>
        <topology evidence="1">Multi-pass membrane protein</topology>
    </subcellularLocation>
</comment>
<evidence type="ECO:0000256" key="7">
    <source>
        <dbReference type="ARBA" id="ARBA00022989"/>
    </source>
</evidence>
<feature type="domain" description="Methyltransferase type 11" evidence="11">
    <location>
        <begin position="485"/>
        <end position="583"/>
    </location>
</feature>
<reference evidence="12" key="1">
    <citation type="submission" date="2022-10" db="EMBL/GenBank/DDBJ databases">
        <authorList>
            <person name="Chen Y."/>
            <person name="Dougan E. K."/>
            <person name="Chan C."/>
            <person name="Rhodes N."/>
            <person name="Thang M."/>
        </authorList>
    </citation>
    <scope>NUCLEOTIDE SEQUENCE</scope>
</reference>
<comment type="caution">
    <text evidence="12">The sequence shown here is derived from an EMBL/GenBank/DDBJ whole genome shotgun (WGS) entry which is preliminary data.</text>
</comment>
<feature type="transmembrane region" description="Helical" evidence="10">
    <location>
        <begin position="876"/>
        <end position="894"/>
    </location>
</feature>
<dbReference type="InterPro" id="IPR025774">
    <property type="entry name" value="PiNMT-like"/>
</dbReference>
<dbReference type="GO" id="GO:0016765">
    <property type="term" value="F:transferase activity, transferring alkyl or aryl (other than methyl) groups"/>
    <property type="evidence" value="ECO:0007669"/>
    <property type="project" value="InterPro"/>
</dbReference>
<dbReference type="GO" id="GO:0016020">
    <property type="term" value="C:membrane"/>
    <property type="evidence" value="ECO:0007669"/>
    <property type="project" value="UniProtKB-SubCell"/>
</dbReference>
<feature type="transmembrane region" description="Helical" evidence="10">
    <location>
        <begin position="808"/>
        <end position="830"/>
    </location>
</feature>
<dbReference type="Proteomes" id="UP001152797">
    <property type="component" value="Unassembled WGS sequence"/>
</dbReference>
<evidence type="ECO:0000313" key="13">
    <source>
        <dbReference type="EMBL" id="CAL4786519.1"/>
    </source>
</evidence>
<evidence type="ECO:0000256" key="8">
    <source>
        <dbReference type="ARBA" id="ARBA00023136"/>
    </source>
</evidence>
<dbReference type="OrthoDB" id="438847at2759"/>
<comment type="similarity">
    <text evidence="2">Belongs to the UbiA prenyltransferase family.</text>
</comment>
<dbReference type="InterPro" id="IPR000537">
    <property type="entry name" value="UbiA_prenyltransferase"/>
</dbReference>
<dbReference type="Gene3D" id="1.10.357.140">
    <property type="entry name" value="UbiA prenyltransferase"/>
    <property type="match status" value="1"/>
</dbReference>
<dbReference type="PANTHER" id="PTHR43009">
    <property type="entry name" value="HOMOGENTISATE SOLANESYLTRANSFERASE, CHLOROPLASTIC"/>
    <property type="match status" value="1"/>
</dbReference>
<dbReference type="InterPro" id="IPR029063">
    <property type="entry name" value="SAM-dependent_MTases_sf"/>
</dbReference>
<feature type="region of interest" description="SAM motif II" evidence="9">
    <location>
        <begin position="547"/>
        <end position="555"/>
    </location>
</feature>
<dbReference type="Gene3D" id="3.40.50.150">
    <property type="entry name" value="Vaccinia Virus protein VP39"/>
    <property type="match status" value="1"/>
</dbReference>
<protein>
    <submittedName>
        <fullName evidence="13">Cryptochrome DASH, chloroplastic/mitochondrial</fullName>
    </submittedName>
</protein>
<evidence type="ECO:0000256" key="2">
    <source>
        <dbReference type="ARBA" id="ARBA00005985"/>
    </source>
</evidence>
<keyword evidence="6 10" id="KW-0812">Transmembrane</keyword>
<dbReference type="EMBL" id="CAMXCT030002594">
    <property type="protein sequence ID" value="CAL4786519.1"/>
    <property type="molecule type" value="Genomic_DNA"/>
</dbReference>
<dbReference type="EMBL" id="CAMXCT020002594">
    <property type="protein sequence ID" value="CAL1152582.1"/>
    <property type="molecule type" value="Genomic_DNA"/>
</dbReference>
<evidence type="ECO:0000313" key="14">
    <source>
        <dbReference type="Proteomes" id="UP001152797"/>
    </source>
</evidence>
<evidence type="ECO:0000256" key="1">
    <source>
        <dbReference type="ARBA" id="ARBA00004141"/>
    </source>
</evidence>
<organism evidence="12">
    <name type="scientific">Cladocopium goreaui</name>
    <dbReference type="NCBI Taxonomy" id="2562237"/>
    <lineage>
        <taxon>Eukaryota</taxon>
        <taxon>Sar</taxon>
        <taxon>Alveolata</taxon>
        <taxon>Dinophyceae</taxon>
        <taxon>Suessiales</taxon>
        <taxon>Symbiodiniaceae</taxon>
        <taxon>Cladocopium</taxon>
    </lineage>
</organism>
<reference evidence="13 14" key="2">
    <citation type="submission" date="2024-05" db="EMBL/GenBank/DDBJ databases">
        <authorList>
            <person name="Chen Y."/>
            <person name="Shah S."/>
            <person name="Dougan E. K."/>
            <person name="Thang M."/>
            <person name="Chan C."/>
        </authorList>
    </citation>
    <scope>NUCLEOTIDE SEQUENCE [LARGE SCALE GENOMIC DNA]</scope>
</reference>
<dbReference type="Pfam" id="PF08241">
    <property type="entry name" value="Methyltransf_11"/>
    <property type="match status" value="1"/>
</dbReference>
<keyword evidence="4 9" id="KW-0808">Transferase</keyword>
<evidence type="ECO:0000256" key="10">
    <source>
        <dbReference type="SAM" id="Phobius"/>
    </source>
</evidence>
<evidence type="ECO:0000313" key="12">
    <source>
        <dbReference type="EMBL" id="CAI3999207.1"/>
    </source>
</evidence>
<proteinExistence type="inferred from homology"/>
<evidence type="ECO:0000256" key="6">
    <source>
        <dbReference type="ARBA" id="ARBA00022692"/>
    </source>
</evidence>
<dbReference type="SUPFAM" id="SSF53335">
    <property type="entry name" value="S-adenosyl-L-methionine-dependent methyltransferases"/>
    <property type="match status" value="1"/>
</dbReference>
<dbReference type="InterPro" id="IPR013216">
    <property type="entry name" value="Methyltransf_11"/>
</dbReference>
<feature type="transmembrane region" description="Helical" evidence="10">
    <location>
        <begin position="940"/>
        <end position="960"/>
    </location>
</feature>
<dbReference type="AlphaFoldDB" id="A0A9P1CY51"/>
<dbReference type="InterPro" id="IPR044878">
    <property type="entry name" value="UbiA_sf"/>
</dbReference>
<gene>
    <name evidence="12" type="ORF">C1SCF055_LOCUS25432</name>
</gene>
<evidence type="ECO:0000256" key="5">
    <source>
        <dbReference type="ARBA" id="ARBA00022691"/>
    </source>
</evidence>
<keyword evidence="5 9" id="KW-0949">S-adenosyl-L-methionine</keyword>
<sequence length="1077" mass="119070">MKVSMGSARSYGQMFARVGILFILLTCFWCATARGPWFNGWCTRITDLEQGRTLTLILGSFQSSETWSQVYAALLVSENGHVRSEQVLLDPANVTMHRGDNLVTKLTKGDQDHNLWTLPIGSFRTNVSISTMDFLFPSGWRFSARLENAVPWSPEGWVGHLPTSMMPTHYFVRSLHSSTEYELDKVSGKGVAHQEMNYGRRFPVAFTWVQATDGGRIQMLLTGGKFTISGVTSEHFILTYRSKERHWTFRSIDLHRFQAKVEPCNGTLALTAFAGVRRLELMISARPESFSENIFVPTTSGFSQDPGSSESHSALAVVRLYDRRSQRPVEYAIFRHAALEFGGEYNCRARTASTATTAIAPAFVVPQKLHTQQPRVRPMREARVSNLTRQSHSLTFAAAAAAAIAGFFAALRTKKQRSLQQGIADFYDASTGVWVEIWGDHLHHGYYEDNSWRSLEQHQEAQVRMIEEILSWAEVEAVEAPKSVLDVGCGVGGSSRFLQKKYAAKVTGITLSPKQREQAANLSMRTGQDGLCNFEVADALQMPFADNSFDLIWSLESGEHMPQKSKFMSEMHRVCKPGGRIILVTWVHRDLQNGESLRPKEQRLLDRISKAYHLPEWCSIADYRKIAAEDLGMTGLKTTDWTQYIAPFWSAVIQSALQPRGWWALLRGGAETFRGALVMPLMNRGYRTGTIRFGLLTGCKAVPGSTSGSTSSASSASTAQAALPTLASKFVRRKLRFVPRAACGQVVSSTSTTSSLENFLKLPKTIWDFTRPHTLIGTFLSITTVHLFAVAPVIGQTPNLHFAHFARLTLQALAPAMLVNVYITGLNQIFDVEIDQQNKPYLPIPSGRLSLTSAWIVVLSSLFLAEAMTLCCQPPGLPYLQLALLSSAILGSAYSAPPLRLKRFPFLAAFSIIVVRGIVVNMGFYAFIVDAMGIAGEVPAGRSVLAATFFAVFGLVFLHVHAGPIQDVPDVLGDRANHIRSLSVRIGPAKALRIASAVLKVLLIATGFAFAVGAGTAAGLLRATLRGALAFAALLFLKLLRHEEKKVDAENPKQVFDFYMFVWKIFYVSYILLPLAM</sequence>
<dbReference type="PROSITE" id="PS51581">
    <property type="entry name" value="SAM_GTMT"/>
    <property type="match status" value="1"/>
</dbReference>
<evidence type="ECO:0000256" key="3">
    <source>
        <dbReference type="ARBA" id="ARBA00022603"/>
    </source>
</evidence>
<feature type="region of interest" description="SAM motif III" evidence="9">
    <location>
        <begin position="574"/>
        <end position="583"/>
    </location>
</feature>
<keyword evidence="8 10" id="KW-0472">Membrane</keyword>
<feature type="transmembrane region" description="Helical" evidence="10">
    <location>
        <begin position="851"/>
        <end position="870"/>
    </location>
</feature>
<evidence type="ECO:0000256" key="4">
    <source>
        <dbReference type="ARBA" id="ARBA00022679"/>
    </source>
</evidence>
<accession>A0A9P1CY51</accession>
<keyword evidence="14" id="KW-1185">Reference proteome</keyword>
<keyword evidence="3 9" id="KW-0489">Methyltransferase</keyword>
<feature type="transmembrane region" description="Helical" evidence="10">
    <location>
        <begin position="906"/>
        <end position="928"/>
    </location>
</feature>
<evidence type="ECO:0000259" key="11">
    <source>
        <dbReference type="Pfam" id="PF08241"/>
    </source>
</evidence>
<dbReference type="PANTHER" id="PTHR43009:SF7">
    <property type="entry name" value="HOMOGENTISATE GERANYLGERANYLTRANSFERASE, CHLOROPLASTIC"/>
    <property type="match status" value="1"/>
</dbReference>
<keyword evidence="7 10" id="KW-1133">Transmembrane helix</keyword>
<feature type="transmembrane region" description="Helical" evidence="10">
    <location>
        <begin position="774"/>
        <end position="796"/>
    </location>
</feature>
<dbReference type="EMBL" id="CAMXCT010002594">
    <property type="protein sequence ID" value="CAI3999207.1"/>
    <property type="molecule type" value="Genomic_DNA"/>
</dbReference>
<dbReference type="CDD" id="cd02440">
    <property type="entry name" value="AdoMet_MTases"/>
    <property type="match status" value="1"/>
</dbReference>
<feature type="region of interest" description="SAM motif I" evidence="9">
    <location>
        <begin position="484"/>
        <end position="493"/>
    </location>
</feature>